<keyword evidence="3" id="KW-1185">Reference proteome</keyword>
<dbReference type="InterPro" id="IPR016135">
    <property type="entry name" value="UBQ-conjugating_enzyme/RWD"/>
</dbReference>
<feature type="region of interest" description="Disordered" evidence="1">
    <location>
        <begin position="1"/>
        <end position="38"/>
    </location>
</feature>
<dbReference type="Proteomes" id="UP001151760">
    <property type="component" value="Unassembled WGS sequence"/>
</dbReference>
<dbReference type="Gene3D" id="3.10.110.10">
    <property type="entry name" value="Ubiquitin Conjugating Enzyme"/>
    <property type="match status" value="1"/>
</dbReference>
<feature type="compositionally biased region" description="Basic and acidic residues" evidence="1">
    <location>
        <begin position="13"/>
        <end position="23"/>
    </location>
</feature>
<gene>
    <name evidence="2" type="ORF">Tco_1091869</name>
</gene>
<reference evidence="2" key="1">
    <citation type="journal article" date="2022" name="Int. J. Mol. Sci.">
        <title>Draft Genome of Tanacetum Coccineum: Genomic Comparison of Closely Related Tanacetum-Family Plants.</title>
        <authorList>
            <person name="Yamashiro T."/>
            <person name="Shiraishi A."/>
            <person name="Nakayama K."/>
            <person name="Satake H."/>
        </authorList>
    </citation>
    <scope>NUCLEOTIDE SEQUENCE</scope>
</reference>
<feature type="non-terminal residue" evidence="2">
    <location>
        <position position="1"/>
    </location>
</feature>
<accession>A0ABQ5I8D1</accession>
<evidence type="ECO:0000256" key="1">
    <source>
        <dbReference type="SAM" id="MobiDB-lite"/>
    </source>
</evidence>
<sequence>SPLSDLFVAQDDGGDRADDICDKMDDDNDGSETKSSSRKNLDLNCLGLMSEFERLKNNLPAGISAAPENNSIMAWNAVISSPDGTPGDGGVTKGLNLLKNSSANKKYDGMPIGYTSQPTNEELIDFVILLTNGKDIYPDRVGRVDLFDRHPAAIIRDSIHSGHLLPPVHRLVKSFPSNNRSQLEIFGYGFLAFSLSSLGELEKDAMALLKRIRKFSVT</sequence>
<reference evidence="2" key="2">
    <citation type="submission" date="2022-01" db="EMBL/GenBank/DDBJ databases">
        <authorList>
            <person name="Yamashiro T."/>
            <person name="Shiraishi A."/>
            <person name="Satake H."/>
            <person name="Nakayama K."/>
        </authorList>
    </citation>
    <scope>NUCLEOTIDE SEQUENCE</scope>
</reference>
<proteinExistence type="predicted"/>
<name>A0ABQ5I8D1_9ASTR</name>
<dbReference type="EMBL" id="BQNB010020472">
    <property type="protein sequence ID" value="GJT96351.1"/>
    <property type="molecule type" value="Genomic_DNA"/>
</dbReference>
<comment type="caution">
    <text evidence="2">The sequence shown here is derived from an EMBL/GenBank/DDBJ whole genome shotgun (WGS) entry which is preliminary data.</text>
</comment>
<protein>
    <submittedName>
        <fullName evidence="2">Ubiquitin-conjugating enzyme E2 2-like protein</fullName>
    </submittedName>
</protein>
<dbReference type="SUPFAM" id="SSF54495">
    <property type="entry name" value="UBC-like"/>
    <property type="match status" value="1"/>
</dbReference>
<evidence type="ECO:0000313" key="2">
    <source>
        <dbReference type="EMBL" id="GJT96351.1"/>
    </source>
</evidence>
<organism evidence="2 3">
    <name type="scientific">Tanacetum coccineum</name>
    <dbReference type="NCBI Taxonomy" id="301880"/>
    <lineage>
        <taxon>Eukaryota</taxon>
        <taxon>Viridiplantae</taxon>
        <taxon>Streptophyta</taxon>
        <taxon>Embryophyta</taxon>
        <taxon>Tracheophyta</taxon>
        <taxon>Spermatophyta</taxon>
        <taxon>Magnoliopsida</taxon>
        <taxon>eudicotyledons</taxon>
        <taxon>Gunneridae</taxon>
        <taxon>Pentapetalae</taxon>
        <taxon>asterids</taxon>
        <taxon>campanulids</taxon>
        <taxon>Asterales</taxon>
        <taxon>Asteraceae</taxon>
        <taxon>Asteroideae</taxon>
        <taxon>Anthemideae</taxon>
        <taxon>Anthemidinae</taxon>
        <taxon>Tanacetum</taxon>
    </lineage>
</organism>
<evidence type="ECO:0000313" key="3">
    <source>
        <dbReference type="Proteomes" id="UP001151760"/>
    </source>
</evidence>